<keyword evidence="2" id="KW-1185">Reference proteome</keyword>
<dbReference type="GeneID" id="81587266"/>
<protein>
    <submittedName>
        <fullName evidence="1">Uncharacterized protein</fullName>
    </submittedName>
</protein>
<evidence type="ECO:0000313" key="1">
    <source>
        <dbReference type="EMBL" id="KAJ5603011.1"/>
    </source>
</evidence>
<dbReference type="Gene3D" id="3.40.50.1820">
    <property type="entry name" value="alpha/beta hydrolase"/>
    <property type="match status" value="1"/>
</dbReference>
<evidence type="ECO:0000313" key="2">
    <source>
        <dbReference type="Proteomes" id="UP001213799"/>
    </source>
</evidence>
<dbReference type="InterPro" id="IPR029058">
    <property type="entry name" value="AB_hydrolase_fold"/>
</dbReference>
<dbReference type="RefSeq" id="XP_056752809.1">
    <property type="nucleotide sequence ID" value="XM_056897024.1"/>
</dbReference>
<reference evidence="1" key="1">
    <citation type="journal article" date="2023" name="IMA Fungus">
        <title>Comparative genomic study of the Penicillium genus elucidates a diverse pangenome and 15 lateral gene transfer events.</title>
        <authorList>
            <person name="Petersen C."/>
            <person name="Sorensen T."/>
            <person name="Nielsen M.R."/>
            <person name="Sondergaard T.E."/>
            <person name="Sorensen J.L."/>
            <person name="Fitzpatrick D.A."/>
            <person name="Frisvad J.C."/>
            <person name="Nielsen K.L."/>
        </authorList>
    </citation>
    <scope>NUCLEOTIDE SEQUENCE</scope>
    <source>
        <strain evidence="1">IBT 12815</strain>
    </source>
</reference>
<accession>A0AAD6H1J4</accession>
<dbReference type="GO" id="GO:0072330">
    <property type="term" value="P:monocarboxylic acid biosynthetic process"/>
    <property type="evidence" value="ECO:0007669"/>
    <property type="project" value="UniProtKB-ARBA"/>
</dbReference>
<comment type="caution">
    <text evidence="1">The sequence shown here is derived from an EMBL/GenBank/DDBJ whole genome shotgun (WGS) entry which is preliminary data.</text>
</comment>
<gene>
    <name evidence="1" type="ORF">N7537_005967</name>
</gene>
<organism evidence="1 2">
    <name type="scientific">Penicillium hordei</name>
    <dbReference type="NCBI Taxonomy" id="40994"/>
    <lineage>
        <taxon>Eukaryota</taxon>
        <taxon>Fungi</taxon>
        <taxon>Dikarya</taxon>
        <taxon>Ascomycota</taxon>
        <taxon>Pezizomycotina</taxon>
        <taxon>Eurotiomycetes</taxon>
        <taxon>Eurotiomycetidae</taxon>
        <taxon>Eurotiales</taxon>
        <taxon>Aspergillaceae</taxon>
        <taxon>Penicillium</taxon>
    </lineage>
</organism>
<proteinExistence type="predicted"/>
<dbReference type="EMBL" id="JAQJAE010000003">
    <property type="protein sequence ID" value="KAJ5603011.1"/>
    <property type="molecule type" value="Genomic_DNA"/>
</dbReference>
<dbReference type="AlphaFoldDB" id="A0AAD6H1J4"/>
<sequence>MFTVTEHVIDAQYIREYPNATVSQDSLLKLVVKKYTPIDNPNPQPGDVTVIGAHGCGLLKASAQSIAYIMKDVAN</sequence>
<dbReference type="Proteomes" id="UP001213799">
    <property type="component" value="Unassembled WGS sequence"/>
</dbReference>
<reference evidence="1" key="2">
    <citation type="submission" date="2023-01" db="EMBL/GenBank/DDBJ databases">
        <authorList>
            <person name="Petersen C."/>
        </authorList>
    </citation>
    <scope>NUCLEOTIDE SEQUENCE</scope>
    <source>
        <strain evidence="1">IBT 12815</strain>
    </source>
</reference>
<name>A0AAD6H1J4_9EURO</name>
<dbReference type="GO" id="GO:0017000">
    <property type="term" value="P:antibiotic biosynthetic process"/>
    <property type="evidence" value="ECO:0007669"/>
    <property type="project" value="UniProtKB-ARBA"/>
</dbReference>